<dbReference type="Gene3D" id="3.40.50.150">
    <property type="entry name" value="Vaccinia Virus protein VP39"/>
    <property type="match status" value="1"/>
</dbReference>
<dbReference type="PANTHER" id="PTHR14614">
    <property type="entry name" value="HEPATOCELLULAR CARCINOMA-ASSOCIATED ANTIGEN"/>
    <property type="match status" value="1"/>
</dbReference>
<feature type="compositionally biased region" description="Low complexity" evidence="1">
    <location>
        <begin position="17"/>
        <end position="27"/>
    </location>
</feature>
<dbReference type="SUPFAM" id="SSF53335">
    <property type="entry name" value="S-adenosyl-L-methionine-dependent methyltransferases"/>
    <property type="match status" value="1"/>
</dbReference>
<evidence type="ECO:0000313" key="3">
    <source>
        <dbReference type="Proteomes" id="UP001165065"/>
    </source>
</evidence>
<gene>
    <name evidence="2" type="ORF">TrCOL_g1303</name>
</gene>
<dbReference type="GO" id="GO:0032991">
    <property type="term" value="C:protein-containing complex"/>
    <property type="evidence" value="ECO:0007669"/>
    <property type="project" value="TreeGrafter"/>
</dbReference>
<proteinExistence type="predicted"/>
<dbReference type="Pfam" id="PF10294">
    <property type="entry name" value="Methyltransf_16"/>
    <property type="match status" value="1"/>
</dbReference>
<dbReference type="PANTHER" id="PTHR14614:SF109">
    <property type="entry name" value="RIBOSOMAL LYSINE N-METHYLTRANSFERASE 5"/>
    <property type="match status" value="1"/>
</dbReference>
<comment type="caution">
    <text evidence="2">The sequence shown here is derived from an EMBL/GenBank/DDBJ whole genome shotgun (WGS) entry which is preliminary data.</text>
</comment>
<dbReference type="AlphaFoldDB" id="A0A9W7GHJ8"/>
<dbReference type="InterPro" id="IPR019410">
    <property type="entry name" value="Methyltransf_16"/>
</dbReference>
<sequence length="269" mass="29743">MPSHKKHPIALAFQNPTASTSSKSTQAARRTMELRWRQQHSQSDFYPFSSQISTDPPKTLSLSIRQKQCGEQDGTGTGAVVWNAAHVLSVYLTKRFRGGENDIFVGKRIVDLGTGTGLTGLVACALGASEVTFTDIGPVLDLTRENIASNLPNLLCSRQPVTSVVEYWWGSDTLPKSSFDIVLVADCILPKLYPMEPLVAAISYLLAPTGVCFVSYEHRVWFEFDPPTRFQQLCAENNLLVRVIGDSELDEVYIGEDITVWEVTKKTVS</sequence>
<dbReference type="GO" id="GO:0005829">
    <property type="term" value="C:cytosol"/>
    <property type="evidence" value="ECO:0007669"/>
    <property type="project" value="TreeGrafter"/>
</dbReference>
<evidence type="ECO:0000256" key="1">
    <source>
        <dbReference type="SAM" id="MobiDB-lite"/>
    </source>
</evidence>
<dbReference type="EMBL" id="BRYA01001479">
    <property type="protein sequence ID" value="GMI44378.1"/>
    <property type="molecule type" value="Genomic_DNA"/>
</dbReference>
<protein>
    <submittedName>
        <fullName evidence="2">Uncharacterized protein</fullName>
    </submittedName>
</protein>
<organism evidence="2 3">
    <name type="scientific">Triparma columacea</name>
    <dbReference type="NCBI Taxonomy" id="722753"/>
    <lineage>
        <taxon>Eukaryota</taxon>
        <taxon>Sar</taxon>
        <taxon>Stramenopiles</taxon>
        <taxon>Ochrophyta</taxon>
        <taxon>Bolidophyceae</taxon>
        <taxon>Parmales</taxon>
        <taxon>Triparmaceae</taxon>
        <taxon>Triparma</taxon>
    </lineage>
</organism>
<dbReference type="OrthoDB" id="413520at2759"/>
<name>A0A9W7GHJ8_9STRA</name>
<dbReference type="InterPro" id="IPR029063">
    <property type="entry name" value="SAM-dependent_MTases_sf"/>
</dbReference>
<dbReference type="Proteomes" id="UP001165065">
    <property type="component" value="Unassembled WGS sequence"/>
</dbReference>
<accession>A0A9W7GHJ8</accession>
<keyword evidence="3" id="KW-1185">Reference proteome</keyword>
<feature type="region of interest" description="Disordered" evidence="1">
    <location>
        <begin position="1"/>
        <end position="27"/>
    </location>
</feature>
<evidence type="ECO:0000313" key="2">
    <source>
        <dbReference type="EMBL" id="GMI44378.1"/>
    </source>
</evidence>
<reference evidence="3" key="1">
    <citation type="journal article" date="2023" name="Commun. Biol.">
        <title>Genome analysis of Parmales, the sister group of diatoms, reveals the evolutionary specialization of diatoms from phago-mixotrophs to photoautotrophs.</title>
        <authorList>
            <person name="Ban H."/>
            <person name="Sato S."/>
            <person name="Yoshikawa S."/>
            <person name="Yamada K."/>
            <person name="Nakamura Y."/>
            <person name="Ichinomiya M."/>
            <person name="Sato N."/>
            <person name="Blanc-Mathieu R."/>
            <person name="Endo H."/>
            <person name="Kuwata A."/>
            <person name="Ogata H."/>
        </authorList>
    </citation>
    <scope>NUCLEOTIDE SEQUENCE [LARGE SCALE GENOMIC DNA]</scope>
</reference>